<dbReference type="EMBL" id="JARKNE010000012">
    <property type="protein sequence ID" value="KAK5775535.1"/>
    <property type="molecule type" value="Genomic_DNA"/>
</dbReference>
<sequence length="138" mass="16162">MLKRVRSTVKETWIIGGDSDAILNGLEKENGRRKPRALLDEFREVVEELSLEKDAKEIIKKVLNDNTIDILEKIELVGHTLGPWQYEQFYKMRNQMVILKLKINNIINGPGSRYDGNRLKVMRLKLGHLLDKEEKYWA</sequence>
<protein>
    <submittedName>
        <fullName evidence="1">Uncharacterized protein</fullName>
    </submittedName>
</protein>
<gene>
    <name evidence="1" type="ORF">PVK06_043436</name>
</gene>
<organism evidence="1 2">
    <name type="scientific">Gossypium arboreum</name>
    <name type="common">Tree cotton</name>
    <name type="synonym">Gossypium nanking</name>
    <dbReference type="NCBI Taxonomy" id="29729"/>
    <lineage>
        <taxon>Eukaryota</taxon>
        <taxon>Viridiplantae</taxon>
        <taxon>Streptophyta</taxon>
        <taxon>Embryophyta</taxon>
        <taxon>Tracheophyta</taxon>
        <taxon>Spermatophyta</taxon>
        <taxon>Magnoliopsida</taxon>
        <taxon>eudicotyledons</taxon>
        <taxon>Gunneridae</taxon>
        <taxon>Pentapetalae</taxon>
        <taxon>rosids</taxon>
        <taxon>malvids</taxon>
        <taxon>Malvales</taxon>
        <taxon>Malvaceae</taxon>
        <taxon>Malvoideae</taxon>
        <taxon>Gossypium</taxon>
    </lineage>
</organism>
<keyword evidence="2" id="KW-1185">Reference proteome</keyword>
<evidence type="ECO:0000313" key="1">
    <source>
        <dbReference type="EMBL" id="KAK5775535.1"/>
    </source>
</evidence>
<comment type="caution">
    <text evidence="1">The sequence shown here is derived from an EMBL/GenBank/DDBJ whole genome shotgun (WGS) entry which is preliminary data.</text>
</comment>
<evidence type="ECO:0000313" key="2">
    <source>
        <dbReference type="Proteomes" id="UP001358586"/>
    </source>
</evidence>
<reference evidence="1 2" key="1">
    <citation type="submission" date="2023-03" db="EMBL/GenBank/DDBJ databases">
        <title>WGS of Gossypium arboreum.</title>
        <authorList>
            <person name="Yu D."/>
        </authorList>
    </citation>
    <scope>NUCLEOTIDE SEQUENCE [LARGE SCALE GENOMIC DNA]</scope>
    <source>
        <tissue evidence="1">Leaf</tissue>
    </source>
</reference>
<accession>A0ABR0MQ78</accession>
<proteinExistence type="predicted"/>
<name>A0ABR0MQ78_GOSAR</name>
<dbReference type="Proteomes" id="UP001358586">
    <property type="component" value="Chromosome 12"/>
</dbReference>